<dbReference type="InterPro" id="IPR027417">
    <property type="entry name" value="P-loop_NTPase"/>
</dbReference>
<protein>
    <submittedName>
        <fullName evidence="7">Signal recognition particle protein</fullName>
    </submittedName>
</protein>
<dbReference type="SUPFAM" id="SSF52540">
    <property type="entry name" value="P-loop containing nucleoside triphosphate hydrolases"/>
    <property type="match status" value="1"/>
</dbReference>
<gene>
    <name evidence="7" type="ORF">B1A_09133</name>
</gene>
<dbReference type="AlphaFoldDB" id="T1CCD1"/>
<dbReference type="EMBL" id="AUZX01006504">
    <property type="protein sequence ID" value="EQD63434.1"/>
    <property type="molecule type" value="Genomic_DNA"/>
</dbReference>
<proteinExistence type="inferred from homology"/>
<accession>T1CCD1</accession>
<feature type="domain" description="SRP54-type proteins GTP-binding" evidence="6">
    <location>
        <begin position="1"/>
        <end position="135"/>
    </location>
</feature>
<dbReference type="PANTHER" id="PTHR43134:SF1">
    <property type="entry name" value="SIGNAL RECOGNITION PARTICLE RECEPTOR SUBUNIT ALPHA"/>
    <property type="match status" value="1"/>
</dbReference>
<dbReference type="GO" id="GO:0005047">
    <property type="term" value="F:signal recognition particle binding"/>
    <property type="evidence" value="ECO:0007669"/>
    <property type="project" value="TreeGrafter"/>
</dbReference>
<dbReference type="GO" id="GO:0012505">
    <property type="term" value="C:endomembrane system"/>
    <property type="evidence" value="ECO:0007669"/>
    <property type="project" value="UniProtKB-SubCell"/>
</dbReference>
<evidence type="ECO:0000256" key="4">
    <source>
        <dbReference type="ARBA" id="ARBA00023136"/>
    </source>
</evidence>
<dbReference type="InterPro" id="IPR000897">
    <property type="entry name" value="SRP54_GTPase_dom"/>
</dbReference>
<dbReference type="GO" id="GO:0006614">
    <property type="term" value="P:SRP-dependent cotranslational protein targeting to membrane"/>
    <property type="evidence" value="ECO:0007669"/>
    <property type="project" value="InterPro"/>
</dbReference>
<dbReference type="SMART" id="SM00962">
    <property type="entry name" value="SRP54"/>
    <property type="match status" value="1"/>
</dbReference>
<reference evidence="7" key="2">
    <citation type="journal article" date="2014" name="ISME J.">
        <title>Microbial stratification in low pH oxic and suboxic macroscopic growths along an acid mine drainage.</title>
        <authorList>
            <person name="Mendez-Garcia C."/>
            <person name="Mesa V."/>
            <person name="Sprenger R.R."/>
            <person name="Richter M."/>
            <person name="Diez M.S."/>
            <person name="Solano J."/>
            <person name="Bargiela R."/>
            <person name="Golyshina O.V."/>
            <person name="Manteca A."/>
            <person name="Ramos J.L."/>
            <person name="Gallego J.R."/>
            <person name="Llorente I."/>
            <person name="Martins Dos Santos V.A."/>
            <person name="Jensen O.N."/>
            <person name="Pelaez A.I."/>
            <person name="Sanchez J."/>
            <person name="Ferrer M."/>
        </authorList>
    </citation>
    <scope>NUCLEOTIDE SEQUENCE</scope>
</reference>
<keyword evidence="4" id="KW-0472">Membrane</keyword>
<comment type="caution">
    <text evidence="7">The sequence shown here is derived from an EMBL/GenBank/DDBJ whole genome shotgun (WGS) entry which is preliminary data.</text>
</comment>
<dbReference type="Pfam" id="PF00448">
    <property type="entry name" value="SRP54"/>
    <property type="match status" value="1"/>
</dbReference>
<evidence type="ECO:0000313" key="7">
    <source>
        <dbReference type="EMBL" id="EQD63434.1"/>
    </source>
</evidence>
<organism evidence="7">
    <name type="scientific">mine drainage metagenome</name>
    <dbReference type="NCBI Taxonomy" id="410659"/>
    <lineage>
        <taxon>unclassified sequences</taxon>
        <taxon>metagenomes</taxon>
        <taxon>ecological metagenomes</taxon>
    </lineage>
</organism>
<feature type="non-terminal residue" evidence="7">
    <location>
        <position position="135"/>
    </location>
</feature>
<reference evidence="7" key="1">
    <citation type="submission" date="2013-08" db="EMBL/GenBank/DDBJ databases">
        <authorList>
            <person name="Mendez C."/>
            <person name="Richter M."/>
            <person name="Ferrer M."/>
            <person name="Sanchez J."/>
        </authorList>
    </citation>
    <scope>NUCLEOTIDE SEQUENCE</scope>
</reference>
<dbReference type="GO" id="GO:0005525">
    <property type="term" value="F:GTP binding"/>
    <property type="evidence" value="ECO:0007669"/>
    <property type="project" value="UniProtKB-KW"/>
</dbReference>
<dbReference type="GO" id="GO:0003924">
    <property type="term" value="F:GTPase activity"/>
    <property type="evidence" value="ECO:0007669"/>
    <property type="project" value="TreeGrafter"/>
</dbReference>
<dbReference type="Gene3D" id="3.40.50.300">
    <property type="entry name" value="P-loop containing nucleotide triphosphate hydrolases"/>
    <property type="match status" value="1"/>
</dbReference>
<name>T1CCD1_9ZZZZ</name>
<keyword evidence="3" id="KW-0342">GTP-binding</keyword>
<dbReference type="PANTHER" id="PTHR43134">
    <property type="entry name" value="SIGNAL RECOGNITION PARTICLE RECEPTOR SUBUNIT ALPHA"/>
    <property type="match status" value="1"/>
</dbReference>
<comment type="similarity">
    <text evidence="1">Belongs to the GTP-binding SRP family.</text>
</comment>
<sequence length="135" mass="14855">MVASDLQRLAAVEQLRVLGEQVGVPVVLPKENVVRPKDMYSDVRRRWIEGMHEVVIVDTAGRLSIDEALMSELQELKSLYNPKESLLVLDAMTGQESVHVAQTFDQKIGIDGVIFTKLDGDARAGAILSIRSVLG</sequence>
<evidence type="ECO:0000256" key="3">
    <source>
        <dbReference type="ARBA" id="ARBA00023134"/>
    </source>
</evidence>
<comment type="subcellular location">
    <subcellularLocation>
        <location evidence="5">Endomembrane system</location>
        <topology evidence="5">Peripheral membrane protein</topology>
        <orientation evidence="5">Cytoplasmic side</orientation>
    </subcellularLocation>
</comment>
<keyword evidence="2" id="KW-0547">Nucleotide-binding</keyword>
<evidence type="ECO:0000256" key="1">
    <source>
        <dbReference type="ARBA" id="ARBA00008531"/>
    </source>
</evidence>
<evidence type="ECO:0000256" key="5">
    <source>
        <dbReference type="ARBA" id="ARBA00029433"/>
    </source>
</evidence>
<evidence type="ECO:0000259" key="6">
    <source>
        <dbReference type="SMART" id="SM00962"/>
    </source>
</evidence>
<dbReference type="GO" id="GO:0005886">
    <property type="term" value="C:plasma membrane"/>
    <property type="evidence" value="ECO:0007669"/>
    <property type="project" value="TreeGrafter"/>
</dbReference>
<evidence type="ECO:0000256" key="2">
    <source>
        <dbReference type="ARBA" id="ARBA00022741"/>
    </source>
</evidence>